<organism evidence="1 2">
    <name type="scientific">Fasciolopsis buskii</name>
    <dbReference type="NCBI Taxonomy" id="27845"/>
    <lineage>
        <taxon>Eukaryota</taxon>
        <taxon>Metazoa</taxon>
        <taxon>Spiralia</taxon>
        <taxon>Lophotrochozoa</taxon>
        <taxon>Platyhelminthes</taxon>
        <taxon>Trematoda</taxon>
        <taxon>Digenea</taxon>
        <taxon>Plagiorchiida</taxon>
        <taxon>Echinostomata</taxon>
        <taxon>Echinostomatoidea</taxon>
        <taxon>Fasciolidae</taxon>
        <taxon>Fasciolopsis</taxon>
    </lineage>
</organism>
<keyword evidence="2" id="KW-1185">Reference proteome</keyword>
<dbReference type="EMBL" id="LUCM01001906">
    <property type="protein sequence ID" value="KAA0198166.1"/>
    <property type="molecule type" value="Genomic_DNA"/>
</dbReference>
<dbReference type="AlphaFoldDB" id="A0A8E0VMX8"/>
<dbReference type="Proteomes" id="UP000728185">
    <property type="component" value="Unassembled WGS sequence"/>
</dbReference>
<comment type="caution">
    <text evidence="1">The sequence shown here is derived from an EMBL/GenBank/DDBJ whole genome shotgun (WGS) entry which is preliminary data.</text>
</comment>
<evidence type="ECO:0000313" key="2">
    <source>
        <dbReference type="Proteomes" id="UP000728185"/>
    </source>
</evidence>
<reference evidence="1" key="1">
    <citation type="submission" date="2019-05" db="EMBL/GenBank/DDBJ databases">
        <title>Annotation for the trematode Fasciolopsis buski.</title>
        <authorList>
            <person name="Choi Y.-J."/>
        </authorList>
    </citation>
    <scope>NUCLEOTIDE SEQUENCE</scope>
    <source>
        <strain evidence="1">HT</strain>
        <tissue evidence="1">Whole worm</tissue>
    </source>
</reference>
<gene>
    <name evidence="1" type="ORF">FBUS_07813</name>
</gene>
<name>A0A8E0VMX8_9TREM</name>
<accession>A0A8E0VMX8</accession>
<dbReference type="OrthoDB" id="6682367at2759"/>
<proteinExistence type="predicted"/>
<sequence>MAYEKIPGLKKIMPPEYGGENEPLEQLMVHAFAKISRQFGSLPLSVPPPPVLKLKERHRRGFREFYSQPRSLQSIRVDESKRPNTAQNLMRDYPDLKWLDMGTEGTYIEIPQD</sequence>
<protein>
    <submittedName>
        <fullName evidence="1">Uncharacterized protein</fullName>
    </submittedName>
</protein>
<evidence type="ECO:0000313" key="1">
    <source>
        <dbReference type="EMBL" id="KAA0198166.1"/>
    </source>
</evidence>